<feature type="compositionally biased region" description="Polar residues" evidence="1">
    <location>
        <begin position="2023"/>
        <end position="2035"/>
    </location>
</feature>
<organism evidence="2 3">
    <name type="scientific">Xenopus laevis</name>
    <name type="common">African clawed frog</name>
    <dbReference type="NCBI Taxonomy" id="8355"/>
    <lineage>
        <taxon>Eukaryota</taxon>
        <taxon>Metazoa</taxon>
        <taxon>Chordata</taxon>
        <taxon>Craniata</taxon>
        <taxon>Vertebrata</taxon>
        <taxon>Euteleostomi</taxon>
        <taxon>Amphibia</taxon>
        <taxon>Batrachia</taxon>
        <taxon>Anura</taxon>
        <taxon>Pipoidea</taxon>
        <taxon>Pipidae</taxon>
        <taxon>Xenopodinae</taxon>
        <taxon>Xenopus</taxon>
        <taxon>Xenopus</taxon>
    </lineage>
</organism>
<reference evidence="3" key="1">
    <citation type="submission" date="2025-08" db="UniProtKB">
        <authorList>
            <consortium name="RefSeq"/>
        </authorList>
    </citation>
    <scope>IDENTIFICATION</scope>
    <source>
        <strain evidence="3">J_2021</strain>
        <tissue evidence="3">Erythrocytes</tissue>
    </source>
</reference>
<protein>
    <submittedName>
        <fullName evidence="3">Uncharacterized protein LOC108703920 isoform X1</fullName>
    </submittedName>
</protein>
<gene>
    <name evidence="3" type="primary">LOC108703920</name>
</gene>
<feature type="region of interest" description="Disordered" evidence="1">
    <location>
        <begin position="2090"/>
        <end position="2118"/>
    </location>
</feature>
<feature type="region of interest" description="Disordered" evidence="1">
    <location>
        <begin position="1295"/>
        <end position="1330"/>
    </location>
</feature>
<evidence type="ECO:0000256" key="1">
    <source>
        <dbReference type="SAM" id="MobiDB-lite"/>
    </source>
</evidence>
<feature type="region of interest" description="Disordered" evidence="1">
    <location>
        <begin position="417"/>
        <end position="451"/>
    </location>
</feature>
<dbReference type="KEGG" id="xla:108703920"/>
<dbReference type="RefSeq" id="XP_018095711.1">
    <property type="nucleotide sequence ID" value="XM_018240222.2"/>
</dbReference>
<feature type="compositionally biased region" description="Polar residues" evidence="1">
    <location>
        <begin position="1432"/>
        <end position="1444"/>
    </location>
</feature>
<feature type="region of interest" description="Disordered" evidence="1">
    <location>
        <begin position="1705"/>
        <end position="1771"/>
    </location>
</feature>
<feature type="compositionally biased region" description="Basic and acidic residues" evidence="1">
    <location>
        <begin position="2098"/>
        <end position="2115"/>
    </location>
</feature>
<feature type="region of interest" description="Disordered" evidence="1">
    <location>
        <begin position="1432"/>
        <end position="1451"/>
    </location>
</feature>
<name>A0A8J0U3C1_XENLA</name>
<feature type="compositionally biased region" description="Polar residues" evidence="1">
    <location>
        <begin position="1569"/>
        <end position="1580"/>
    </location>
</feature>
<feature type="compositionally biased region" description="Basic and acidic residues" evidence="1">
    <location>
        <begin position="435"/>
        <end position="451"/>
    </location>
</feature>
<dbReference type="GeneID" id="108703920"/>
<feature type="region of interest" description="Disordered" evidence="1">
    <location>
        <begin position="2210"/>
        <end position="2240"/>
    </location>
</feature>
<evidence type="ECO:0000313" key="2">
    <source>
        <dbReference type="Proteomes" id="UP000186698"/>
    </source>
</evidence>
<keyword evidence="2" id="KW-1185">Reference proteome</keyword>
<feature type="compositionally biased region" description="Polar residues" evidence="1">
    <location>
        <begin position="1295"/>
        <end position="1320"/>
    </location>
</feature>
<feature type="region of interest" description="Disordered" evidence="1">
    <location>
        <begin position="2023"/>
        <end position="2046"/>
    </location>
</feature>
<feature type="region of interest" description="Disordered" evidence="1">
    <location>
        <begin position="1565"/>
        <end position="1590"/>
    </location>
</feature>
<feature type="compositionally biased region" description="Basic and acidic residues" evidence="1">
    <location>
        <begin position="1752"/>
        <end position="1764"/>
    </location>
</feature>
<proteinExistence type="predicted"/>
<accession>A0A8J0U3C1</accession>
<feature type="region of interest" description="Disordered" evidence="1">
    <location>
        <begin position="2347"/>
        <end position="2405"/>
    </location>
</feature>
<feature type="compositionally biased region" description="Basic and acidic residues" evidence="1">
    <location>
        <begin position="2210"/>
        <end position="2229"/>
    </location>
</feature>
<feature type="compositionally biased region" description="Basic and acidic residues" evidence="1">
    <location>
        <begin position="1711"/>
        <end position="1724"/>
    </location>
</feature>
<feature type="compositionally biased region" description="Basic and acidic residues" evidence="1">
    <location>
        <begin position="67"/>
        <end position="84"/>
    </location>
</feature>
<feature type="compositionally biased region" description="Polar residues" evidence="1">
    <location>
        <begin position="700"/>
        <end position="710"/>
    </location>
</feature>
<evidence type="ECO:0000313" key="3">
    <source>
        <dbReference type="RefSeq" id="XP_018095711.1"/>
    </source>
</evidence>
<dbReference type="OrthoDB" id="9908743at2759"/>
<feature type="region of interest" description="Disordered" evidence="1">
    <location>
        <begin position="685"/>
        <end position="713"/>
    </location>
</feature>
<feature type="region of interest" description="Disordered" evidence="1">
    <location>
        <begin position="48"/>
        <end position="103"/>
    </location>
</feature>
<sequence>MELLQRHLPRVYEALQSALNYLGNVTAQIFGAPPPNRQHERNAHVALGTAPSQPTHPLETPTPGQRGDTKRTEETEHFTPHEDNTVLDPTSEAEKRDPSPEQTDMSIAVVTEELNVEMELQNRAKMDLEYEAHDEGTIRDSHLPSDYGDPIVIKYDHFQAEKTSTNITFSEYDQYKEEEVGFLLNDKWQQHKATNNEELSKDPTPPQKNSSKLELNSENLESLDLKVNELENISFNVYVGSSVDFNGLLTAHREEELLEDDYKQDEGLADMDILSTVQPKDGLSTHVTQAVTESPDTQMNKEDPSPDFITKETKLTKGTFQKDTERDIKEELITSLWTSQNPPESHLVQKELIEVRELLHEEKTHLFTLEDLGETGESYEEASRLTIVSSEDISLEVPEVLSLVDNLGEDCTLETKGQCADEKGSGHSTAASESGLEKQETDRSRIDVNDHHDNKCQELNVGAFHMHPRIYGEIKLEPIDALLEQNSDNIPGSSWDAHSVKKEDKSLRESEHTIWYDEYEAETEMEVGNDNNLQIPEDTFQVTTRSLQETEELNTETLQKPKEQLQDEEQQITFSANLIKHVLRDICSTGQHQTPLQSVESNVGENNQITHVIYNAKIDTSLEEANESPVEREGISEVGSLQRMELTKEEILVREAEKSLAQDEINIVQEVECLNLRDQFQKTEPCNAQTNDDSEEESMNLLQQESSLDQPRNLAQYEEPNNSLRDIYVKEKSLPQLKDEDLQTYPLNEEIFTAMEDLISGNGENGQELYTTQNEEGSAEINQHRSLNDAEIFPNENQESSHIMTRQTSKTYENVLKEIDGVSQNESQAKEVHDSSLVKMFQSQTFEEDIHFQTMVDLYRDRTREEHCEQIDHSNEEVEQNQETYNNSTQDKLKLISSTFSGENAEYAEEKITTKLFDTTESCEPHKELNWIPQPQLLNTYFDLDFMNSGSELALSEGQLQVEHIQEETILEFSTGEPSKEIETLPKSVDPIKDEETCKTIAEFGVLSNELLLSSSRSHFSDEETERGGDPVGVMHPLHQDINIIKAADDLSESREDMDVLSDVQPEITPTHLVDDAKEPSTSIVETETKCVRDCLGSVELVQGRMIKTEEILKDKRKSENKLDMLYNSINEEQPTKEVQSFSTSEQSQLVEEENILEEKILLTIQPAEVNEREILTKSTQEEETLNTIDQLDAMESTEISKDNLIYPSKELCLSQTSYQIKDEIEDINNQHPEEEKNIIIPAENLTDLCESQKEPNMLSHVITNVIQNDLTGDCKKTLVEQAPLEEMQFITTGSSQQFVSEENISGETDNSLSENQPTVTERDSEIQGEENLQTSDYLEEIKSMVIPGEILKDLSEEPLLSSTLVIDETERLHQTEQISHIERNVIESDDNTSEKDALPNIPQNYQQTEIQFMNTISQSQQFVTEENISGETDQSLLEDQPTATERHSEIQGEENLQTCDYMEEIKSMVIPGEILKDLSEELLLSSTLVIVKEKERFHDQTSQIQRNIIESDDNTSEKDALPNIPQNYLAEDSKKTHVEQAPLEEIQFMTTIGQSQQFVSEENIPGETDQSLSEDQPTATERHSEIQGEENLQTSDHVEEIKSMVIPGEILKDLSEELLLSSTLVIDEKERLYDQTEKTSHIERNVIESDDNTLEKDVLLNIPQNYLAQDSKKTHVEQAPLEEIQFLTTISQSKQFVSEENISGEIHQSLSEDRPTATERDSEIQGEENLQTSDKLVSEENISGEIDQSLSEDRPTATERDSEIQGEETLQTSDYIEEIKSMVVPGEMLKDLSEELPLSPALVIVNEKERFHDQPEQTSQIERNIIESDDNTSEKYALPNIPQNYLAEDCKQTHVELAALEKIQFMNTVGQSLQFVSEENISGEIDQSFSEDKPTATERDSEIQGEENLQTSDYLEEIKSMVIPGEILKDLSEEPLLSSTLVIDETERLHGQTEQTLHIERNIIESDDNTLEKDVLLNIPQNYLAEDSKKTHVEQAHLEEIQFLTKIGQSKQFVSEENISGDIHQSFSEDQPTSTKRDSEIQGEENLQTSDNLEEIKSMVIPGEILKDLSEELLLSPACVIVNEKERIHDQTQQTSQEERHVIESDENTSEKEPSVVSEVHSNITHYTVEEKGIAVEFTMNELGERIMEASTTEQKCSFTGSIEDQDAPVEQREVGVSDLLPKSQFEDSDILEKMSGSVLVDIVITTDHRSSEDKNSSEMKCSLKEDATGDDDDVRAPTNQKGEYLKTAVLPVTEKSLIAKSDEIGGELKTKETLSDQDEGLLFPHSTLDLSVQKSRVILRRKTLIRKRPRQTPDPETIEQPPPVARPLSMGVPIFPVKLPSIALLHPKPTPPPAEVHKEEKTPTEGLAVKPKKGLPRLAGFGVPHPQMMQELQNRLQKKKPKE</sequence>
<feature type="region of interest" description="Disordered" evidence="1">
    <location>
        <begin position="194"/>
        <end position="215"/>
    </location>
</feature>
<dbReference type="Proteomes" id="UP000186698">
    <property type="component" value="Chromosome 9_10L"/>
</dbReference>